<dbReference type="SMART" id="SM00220">
    <property type="entry name" value="S_TKc"/>
    <property type="match status" value="1"/>
</dbReference>
<keyword evidence="5" id="KW-0547">Nucleotide-binding</keyword>
<feature type="domain" description="POLO box" evidence="11">
    <location>
        <begin position="458"/>
        <end position="544"/>
    </location>
</feature>
<dbReference type="GO" id="GO:0005634">
    <property type="term" value="C:nucleus"/>
    <property type="evidence" value="ECO:0007669"/>
    <property type="project" value="TreeGrafter"/>
</dbReference>
<dbReference type="GO" id="GO:0007052">
    <property type="term" value="P:mitotic spindle organization"/>
    <property type="evidence" value="ECO:0007669"/>
    <property type="project" value="TreeGrafter"/>
</dbReference>
<organism evidence="12 13">
    <name type="scientific">Strigamia maritima</name>
    <name type="common">European centipede</name>
    <name type="synonym">Geophilus maritimus</name>
    <dbReference type="NCBI Taxonomy" id="126957"/>
    <lineage>
        <taxon>Eukaryota</taxon>
        <taxon>Metazoa</taxon>
        <taxon>Ecdysozoa</taxon>
        <taxon>Arthropoda</taxon>
        <taxon>Myriapoda</taxon>
        <taxon>Chilopoda</taxon>
        <taxon>Pleurostigmophora</taxon>
        <taxon>Geophilomorpha</taxon>
        <taxon>Linotaeniidae</taxon>
        <taxon>Strigamia</taxon>
    </lineage>
</organism>
<evidence type="ECO:0000256" key="2">
    <source>
        <dbReference type="ARBA" id="ARBA00022527"/>
    </source>
</evidence>
<evidence type="ECO:0000259" key="11">
    <source>
        <dbReference type="PROSITE" id="PS50078"/>
    </source>
</evidence>
<proteinExistence type="predicted"/>
<dbReference type="CDD" id="cd13118">
    <property type="entry name" value="POLO_box_1"/>
    <property type="match status" value="1"/>
</dbReference>
<keyword evidence="7" id="KW-0067">ATP-binding</keyword>
<evidence type="ECO:0000313" key="12">
    <source>
        <dbReference type="EnsemblMetazoa" id="SMAR007440-PA"/>
    </source>
</evidence>
<evidence type="ECO:0000259" key="10">
    <source>
        <dbReference type="PROSITE" id="PS50011"/>
    </source>
</evidence>
<sequence length="556" mass="63021">MKDNNFVTRSGNNTQLPPFIVDHSTRTTYSKGKFLGKLVDIHITTDPHPEIRFVYHLEIGGFARVHELSDLTTSKVYAAKIIPKNRITKPHHREKIIREIELHRTLKHENIVRFQHFFEDEENVYIILENCPRKAIHVLKHRRTLSEPEVRYYIKQLVAGVQYIHGQNVIHRDLKLGNMLLSEDMVVKIADFGLAARAEQIGSEKISICGTPNYIAPEVLDKKGYSYGADVWAIGCIMYAMLVGQPPFETSTLKETYSRISSNKYVIPPLISNDARALISNLLHPDPNQRLDLTSVLNHKFFTRGFMPECLPPSSCTSLPNFSSAAVISKSAAGSQELSARPNSLSTKKPKTLTATVLLEHLSNGLDAMKEGSSKYIVNGDNATVLFVVKWIDYSNKYGFGFQLSDQSVGVLFNNGSKISYSPDRTRVEFYDCDGKLMVHSSSSVPITMQDHYTLLKYFAKYMDENLTDGRNTSVFRLQAQLNFFKDHTKIIISDGNDGLLVSYIDENRSCRTFPLLHLIQDCCPSLIFQRLLHVRSMLRDFAQLETTDLKCDSDS</sequence>
<dbReference type="GO" id="GO:0005813">
    <property type="term" value="C:centrosome"/>
    <property type="evidence" value="ECO:0007669"/>
    <property type="project" value="TreeGrafter"/>
</dbReference>
<dbReference type="InterPro" id="IPR000719">
    <property type="entry name" value="Prot_kinase_dom"/>
</dbReference>
<evidence type="ECO:0000256" key="5">
    <source>
        <dbReference type="ARBA" id="ARBA00022741"/>
    </source>
</evidence>
<dbReference type="GO" id="GO:0000922">
    <property type="term" value="C:spindle pole"/>
    <property type="evidence" value="ECO:0007669"/>
    <property type="project" value="TreeGrafter"/>
</dbReference>
<dbReference type="GO" id="GO:0005737">
    <property type="term" value="C:cytoplasm"/>
    <property type="evidence" value="ECO:0007669"/>
    <property type="project" value="TreeGrafter"/>
</dbReference>
<evidence type="ECO:0000256" key="3">
    <source>
        <dbReference type="ARBA" id="ARBA00022679"/>
    </source>
</evidence>
<dbReference type="eggNOG" id="KOG0575">
    <property type="taxonomic scope" value="Eukaryota"/>
</dbReference>
<dbReference type="PROSITE" id="PS50011">
    <property type="entry name" value="PROTEIN_KINASE_DOM"/>
    <property type="match status" value="1"/>
</dbReference>
<keyword evidence="6" id="KW-0418">Kinase</keyword>
<dbReference type="AlphaFoldDB" id="T1J1L9"/>
<dbReference type="GO" id="GO:0004674">
    <property type="term" value="F:protein serine/threonine kinase activity"/>
    <property type="evidence" value="ECO:0007669"/>
    <property type="project" value="UniProtKB-KW"/>
</dbReference>
<accession>T1J1L9</accession>
<dbReference type="PANTHER" id="PTHR24345">
    <property type="entry name" value="SERINE/THREONINE-PROTEIN KINASE PLK"/>
    <property type="match status" value="1"/>
</dbReference>
<dbReference type="EMBL" id="JH431789">
    <property type="status" value="NOT_ANNOTATED_CDS"/>
    <property type="molecule type" value="Genomic_DNA"/>
</dbReference>
<keyword evidence="4" id="KW-0677">Repeat</keyword>
<protein>
    <recommendedName>
        <fullName evidence="1">polo kinase</fullName>
        <ecNumber evidence="1">2.7.11.21</ecNumber>
    </recommendedName>
</protein>
<reference evidence="12" key="2">
    <citation type="submission" date="2015-02" db="UniProtKB">
        <authorList>
            <consortium name="EnsemblMetazoa"/>
        </authorList>
    </citation>
    <scope>IDENTIFICATION</scope>
</reference>
<dbReference type="FunFam" id="1.10.510.10:FF:000571">
    <property type="entry name" value="Maternal embryonic leucine zipper kinase"/>
    <property type="match status" value="1"/>
</dbReference>
<keyword evidence="2" id="KW-0723">Serine/threonine-protein kinase</keyword>
<reference evidence="13" key="1">
    <citation type="submission" date="2011-05" db="EMBL/GenBank/DDBJ databases">
        <authorList>
            <person name="Richards S.R."/>
            <person name="Qu J."/>
            <person name="Jiang H."/>
            <person name="Jhangiani S.N."/>
            <person name="Agravi P."/>
            <person name="Goodspeed R."/>
            <person name="Gross S."/>
            <person name="Mandapat C."/>
            <person name="Jackson L."/>
            <person name="Mathew T."/>
            <person name="Pu L."/>
            <person name="Thornton R."/>
            <person name="Saada N."/>
            <person name="Wilczek-Boney K.B."/>
            <person name="Lee S."/>
            <person name="Kovar C."/>
            <person name="Wu Y."/>
            <person name="Scherer S.E."/>
            <person name="Worley K.C."/>
            <person name="Muzny D.M."/>
            <person name="Gibbs R."/>
        </authorList>
    </citation>
    <scope>NUCLEOTIDE SEQUENCE</scope>
    <source>
        <strain evidence="13">Brora</strain>
    </source>
</reference>
<dbReference type="EnsemblMetazoa" id="SMAR007440-RA">
    <property type="protein sequence ID" value="SMAR007440-PA"/>
    <property type="gene ID" value="SMAR007440"/>
</dbReference>
<keyword evidence="3" id="KW-0808">Transferase</keyword>
<evidence type="ECO:0000256" key="6">
    <source>
        <dbReference type="ARBA" id="ARBA00022777"/>
    </source>
</evidence>
<comment type="catalytic activity">
    <reaction evidence="8">
        <text>L-threonyl-[protein] + ATP = O-phospho-L-threonyl-[protein] + ADP + H(+)</text>
        <dbReference type="Rhea" id="RHEA:46608"/>
        <dbReference type="Rhea" id="RHEA-COMP:11060"/>
        <dbReference type="Rhea" id="RHEA-COMP:11605"/>
        <dbReference type="ChEBI" id="CHEBI:15378"/>
        <dbReference type="ChEBI" id="CHEBI:30013"/>
        <dbReference type="ChEBI" id="CHEBI:30616"/>
        <dbReference type="ChEBI" id="CHEBI:61977"/>
        <dbReference type="ChEBI" id="CHEBI:456216"/>
        <dbReference type="EC" id="2.7.11.21"/>
    </reaction>
</comment>
<dbReference type="HOGENOM" id="CLU_000288_46_1_1"/>
<dbReference type="PANTHER" id="PTHR24345:SF0">
    <property type="entry name" value="CELL CYCLE SERINE_THREONINE-PROTEIN KINASE CDC5_MSD2"/>
    <property type="match status" value="1"/>
</dbReference>
<dbReference type="Gene3D" id="1.10.510.10">
    <property type="entry name" value="Transferase(Phosphotransferase) domain 1"/>
    <property type="match status" value="1"/>
</dbReference>
<comment type="catalytic activity">
    <reaction evidence="9">
        <text>L-seryl-[protein] + ATP = O-phospho-L-seryl-[protein] + ADP + H(+)</text>
        <dbReference type="Rhea" id="RHEA:17989"/>
        <dbReference type="Rhea" id="RHEA-COMP:9863"/>
        <dbReference type="Rhea" id="RHEA-COMP:11604"/>
        <dbReference type="ChEBI" id="CHEBI:15378"/>
        <dbReference type="ChEBI" id="CHEBI:29999"/>
        <dbReference type="ChEBI" id="CHEBI:30616"/>
        <dbReference type="ChEBI" id="CHEBI:83421"/>
        <dbReference type="ChEBI" id="CHEBI:456216"/>
        <dbReference type="EC" id="2.7.11.21"/>
    </reaction>
</comment>
<dbReference type="Gene3D" id="3.30.200.20">
    <property type="entry name" value="Phosphorylase Kinase, domain 1"/>
    <property type="match status" value="1"/>
</dbReference>
<dbReference type="GO" id="GO:0000776">
    <property type="term" value="C:kinetochore"/>
    <property type="evidence" value="ECO:0007669"/>
    <property type="project" value="TreeGrafter"/>
</dbReference>
<feature type="domain" description="POLO box" evidence="11">
    <location>
        <begin position="387"/>
        <end position="465"/>
    </location>
</feature>
<feature type="domain" description="Protein kinase" evidence="10">
    <location>
        <begin position="51"/>
        <end position="302"/>
    </location>
</feature>
<keyword evidence="13" id="KW-1185">Reference proteome</keyword>
<evidence type="ECO:0000256" key="7">
    <source>
        <dbReference type="ARBA" id="ARBA00022840"/>
    </source>
</evidence>
<dbReference type="PROSITE" id="PS50078">
    <property type="entry name" value="POLO_BOX"/>
    <property type="match status" value="2"/>
</dbReference>
<dbReference type="InterPro" id="IPR000959">
    <property type="entry name" value="POLO_box_dom"/>
</dbReference>
<dbReference type="InterPro" id="IPR011009">
    <property type="entry name" value="Kinase-like_dom_sf"/>
</dbReference>
<dbReference type="PROSITE" id="PS00108">
    <property type="entry name" value="PROTEIN_KINASE_ST"/>
    <property type="match status" value="1"/>
</dbReference>
<dbReference type="STRING" id="126957.T1J1L9"/>
<dbReference type="SUPFAM" id="SSF56112">
    <property type="entry name" value="Protein kinase-like (PK-like)"/>
    <property type="match status" value="1"/>
</dbReference>
<dbReference type="InterPro" id="IPR036947">
    <property type="entry name" value="POLO_box_dom_sf"/>
</dbReference>
<dbReference type="SUPFAM" id="SSF82615">
    <property type="entry name" value="Polo-box domain"/>
    <property type="match status" value="2"/>
</dbReference>
<dbReference type="InterPro" id="IPR033701">
    <property type="entry name" value="POLO_box_1"/>
</dbReference>
<dbReference type="CDD" id="cd13117">
    <property type="entry name" value="POLO_box_2"/>
    <property type="match status" value="1"/>
</dbReference>
<dbReference type="Gene3D" id="3.30.1120.30">
    <property type="entry name" value="POLO box domain"/>
    <property type="match status" value="2"/>
</dbReference>
<name>T1J1L9_STRMM</name>
<dbReference type="OMA" id="FHDNTQI"/>
<evidence type="ECO:0000256" key="1">
    <source>
        <dbReference type="ARBA" id="ARBA00012424"/>
    </source>
</evidence>
<evidence type="ECO:0000313" key="13">
    <source>
        <dbReference type="Proteomes" id="UP000014500"/>
    </source>
</evidence>
<dbReference type="Pfam" id="PF00659">
    <property type="entry name" value="POLO_box"/>
    <property type="match status" value="2"/>
</dbReference>
<dbReference type="Proteomes" id="UP000014500">
    <property type="component" value="Unassembled WGS sequence"/>
</dbReference>
<evidence type="ECO:0000256" key="4">
    <source>
        <dbReference type="ARBA" id="ARBA00022737"/>
    </source>
</evidence>
<dbReference type="InterPro" id="IPR008271">
    <property type="entry name" value="Ser/Thr_kinase_AS"/>
</dbReference>
<dbReference type="FunFam" id="3.30.200.20:FF:000091">
    <property type="entry name" value="Serine/threonine-protein kinase PLK"/>
    <property type="match status" value="1"/>
</dbReference>
<dbReference type="CDD" id="cd14099">
    <property type="entry name" value="STKc_PLK"/>
    <property type="match status" value="1"/>
</dbReference>
<dbReference type="InterPro" id="IPR033695">
    <property type="entry name" value="POLO_box_2"/>
</dbReference>
<dbReference type="Pfam" id="PF00069">
    <property type="entry name" value="Pkinase"/>
    <property type="match status" value="1"/>
</dbReference>
<evidence type="ECO:0000256" key="9">
    <source>
        <dbReference type="ARBA" id="ARBA00048347"/>
    </source>
</evidence>
<dbReference type="PhylomeDB" id="T1J1L9"/>
<dbReference type="EC" id="2.7.11.21" evidence="1"/>
<dbReference type="GO" id="GO:0005524">
    <property type="term" value="F:ATP binding"/>
    <property type="evidence" value="ECO:0007669"/>
    <property type="project" value="UniProtKB-KW"/>
</dbReference>
<evidence type="ECO:0000256" key="8">
    <source>
        <dbReference type="ARBA" id="ARBA00047802"/>
    </source>
</evidence>